<evidence type="ECO:0000256" key="3">
    <source>
        <dbReference type="ARBA" id="ARBA00022723"/>
    </source>
</evidence>
<comment type="similarity">
    <text evidence="2">Belongs to the JARID1 histone demethylase family.</text>
</comment>
<evidence type="ECO:0000313" key="10">
    <source>
        <dbReference type="EMBL" id="OVA06233.1"/>
    </source>
</evidence>
<comment type="subcellular location">
    <subcellularLocation>
        <location evidence="1">Nucleus</location>
    </subcellularLocation>
</comment>
<organism evidence="10 11">
    <name type="scientific">Macleaya cordata</name>
    <name type="common">Five-seeded plume-poppy</name>
    <name type="synonym">Bocconia cordata</name>
    <dbReference type="NCBI Taxonomy" id="56857"/>
    <lineage>
        <taxon>Eukaryota</taxon>
        <taxon>Viridiplantae</taxon>
        <taxon>Streptophyta</taxon>
        <taxon>Embryophyta</taxon>
        <taxon>Tracheophyta</taxon>
        <taxon>Spermatophyta</taxon>
        <taxon>Magnoliopsida</taxon>
        <taxon>Ranunculales</taxon>
        <taxon>Papaveraceae</taxon>
        <taxon>Papaveroideae</taxon>
        <taxon>Macleaya</taxon>
    </lineage>
</organism>
<dbReference type="AlphaFoldDB" id="A0A200Q6Y2"/>
<keyword evidence="11" id="KW-1185">Reference proteome</keyword>
<evidence type="ECO:0000259" key="9">
    <source>
        <dbReference type="PROSITE" id="PS51184"/>
    </source>
</evidence>
<dbReference type="GO" id="GO:0008270">
    <property type="term" value="F:zinc ion binding"/>
    <property type="evidence" value="ECO:0007669"/>
    <property type="project" value="UniProtKB-KW"/>
</dbReference>
<dbReference type="GO" id="GO:0032454">
    <property type="term" value="F:histone H3K9 demethylase activity"/>
    <property type="evidence" value="ECO:0007669"/>
    <property type="project" value="InterPro"/>
</dbReference>
<dbReference type="EMBL" id="MVGT01002892">
    <property type="protein sequence ID" value="OVA06233.1"/>
    <property type="molecule type" value="Genomic_DNA"/>
</dbReference>
<dbReference type="GO" id="GO:0006357">
    <property type="term" value="P:regulation of transcription by RNA polymerase II"/>
    <property type="evidence" value="ECO:0007669"/>
    <property type="project" value="TreeGrafter"/>
</dbReference>
<evidence type="ECO:0000256" key="5">
    <source>
        <dbReference type="ARBA" id="ARBA00023163"/>
    </source>
</evidence>
<evidence type="ECO:0000256" key="6">
    <source>
        <dbReference type="ARBA" id="ARBA00023242"/>
    </source>
</evidence>
<dbReference type="OMA" id="NFNDCRS"/>
<dbReference type="PROSITE" id="PS51184">
    <property type="entry name" value="JMJC"/>
    <property type="match status" value="1"/>
</dbReference>
<keyword evidence="7" id="KW-0863">Zinc-finger</keyword>
<dbReference type="PANTHER" id="PTHR12549:SF37">
    <property type="entry name" value="LYSINE-SPECIFIC DEMETHYLASE JMJ26"/>
    <property type="match status" value="1"/>
</dbReference>
<dbReference type="PANTHER" id="PTHR12549">
    <property type="entry name" value="JMJC DOMAIN-CONTAINING HISTONE DEMETHYLATION PROTEIN"/>
    <property type="match status" value="1"/>
</dbReference>
<evidence type="ECO:0000259" key="8">
    <source>
        <dbReference type="PROSITE" id="PS50089"/>
    </source>
</evidence>
<dbReference type="InterPro" id="IPR045109">
    <property type="entry name" value="LSDs-like"/>
</dbReference>
<feature type="domain" description="RING-type" evidence="8">
    <location>
        <begin position="190"/>
        <end position="237"/>
    </location>
</feature>
<dbReference type="SUPFAM" id="SSF51197">
    <property type="entry name" value="Clavaminate synthase-like"/>
    <property type="match status" value="1"/>
</dbReference>
<evidence type="ECO:0000256" key="1">
    <source>
        <dbReference type="ARBA" id="ARBA00004123"/>
    </source>
</evidence>
<dbReference type="GO" id="GO:0003712">
    <property type="term" value="F:transcription coregulator activity"/>
    <property type="evidence" value="ECO:0007669"/>
    <property type="project" value="TreeGrafter"/>
</dbReference>
<evidence type="ECO:0000256" key="2">
    <source>
        <dbReference type="ARBA" id="ARBA00006801"/>
    </source>
</evidence>
<dbReference type="Proteomes" id="UP000195402">
    <property type="component" value="Unassembled WGS sequence"/>
</dbReference>
<dbReference type="Pfam" id="PF10497">
    <property type="entry name" value="zf-4CXXC_R1"/>
    <property type="match status" value="1"/>
</dbReference>
<protein>
    <submittedName>
        <fullName evidence="10">Zinc finger protein</fullName>
    </submittedName>
</protein>
<proteinExistence type="inferred from homology"/>
<dbReference type="PROSITE" id="PS50089">
    <property type="entry name" value="ZF_RING_2"/>
    <property type="match status" value="1"/>
</dbReference>
<dbReference type="GO" id="GO:0000785">
    <property type="term" value="C:chromatin"/>
    <property type="evidence" value="ECO:0007669"/>
    <property type="project" value="TreeGrafter"/>
</dbReference>
<dbReference type="InterPro" id="IPR003347">
    <property type="entry name" value="JmjC_dom"/>
</dbReference>
<dbReference type="InterPro" id="IPR018866">
    <property type="entry name" value="Znf-4CXXC_R1"/>
</dbReference>
<comment type="caution">
    <text evidence="10">The sequence shown here is derived from an EMBL/GenBank/DDBJ whole genome shotgun (WGS) entry which is preliminary data.</text>
</comment>
<reference evidence="10 11" key="1">
    <citation type="journal article" date="2017" name="Mol. Plant">
        <title>The Genome of Medicinal Plant Macleaya cordata Provides New Insights into Benzylisoquinoline Alkaloids Metabolism.</title>
        <authorList>
            <person name="Liu X."/>
            <person name="Liu Y."/>
            <person name="Huang P."/>
            <person name="Ma Y."/>
            <person name="Qing Z."/>
            <person name="Tang Q."/>
            <person name="Cao H."/>
            <person name="Cheng P."/>
            <person name="Zheng Y."/>
            <person name="Yuan Z."/>
            <person name="Zhou Y."/>
            <person name="Liu J."/>
            <person name="Tang Z."/>
            <person name="Zhuo Y."/>
            <person name="Zhang Y."/>
            <person name="Yu L."/>
            <person name="Huang J."/>
            <person name="Yang P."/>
            <person name="Peng Q."/>
            <person name="Zhang J."/>
            <person name="Jiang W."/>
            <person name="Zhang Z."/>
            <person name="Lin K."/>
            <person name="Ro D.K."/>
            <person name="Chen X."/>
            <person name="Xiong X."/>
            <person name="Shang Y."/>
            <person name="Huang S."/>
            <person name="Zeng J."/>
        </authorList>
    </citation>
    <scope>NUCLEOTIDE SEQUENCE [LARGE SCALE GENOMIC DNA]</scope>
    <source>
        <strain evidence="11">cv. BLH2017</strain>
        <tissue evidence="10">Root</tissue>
    </source>
</reference>
<dbReference type="GO" id="GO:0000118">
    <property type="term" value="C:histone deacetylase complex"/>
    <property type="evidence" value="ECO:0007669"/>
    <property type="project" value="TreeGrafter"/>
</dbReference>
<dbReference type="OrthoDB" id="1667110at2759"/>
<keyword evidence="6" id="KW-0539">Nucleus</keyword>
<evidence type="ECO:0000256" key="4">
    <source>
        <dbReference type="ARBA" id="ARBA00023015"/>
    </source>
</evidence>
<feature type="domain" description="JmjC" evidence="9">
    <location>
        <begin position="613"/>
        <end position="892"/>
    </location>
</feature>
<dbReference type="FunCoup" id="A0A200Q6Y2">
    <property type="interactions" value="208"/>
</dbReference>
<keyword evidence="7" id="KW-0862">Zinc</keyword>
<keyword evidence="4" id="KW-0805">Transcription regulation</keyword>
<evidence type="ECO:0000313" key="11">
    <source>
        <dbReference type="Proteomes" id="UP000195402"/>
    </source>
</evidence>
<dbReference type="GO" id="GO:0031490">
    <property type="term" value="F:chromatin DNA binding"/>
    <property type="evidence" value="ECO:0007669"/>
    <property type="project" value="TreeGrafter"/>
</dbReference>
<evidence type="ECO:0000256" key="7">
    <source>
        <dbReference type="PROSITE-ProRule" id="PRU00175"/>
    </source>
</evidence>
<dbReference type="Pfam" id="PF02373">
    <property type="entry name" value="JmjC"/>
    <property type="match status" value="1"/>
</dbReference>
<sequence length="931" mass="106862">MGSTLGTSDFVSTLTRRTIRGHFQSEDVNHLLKLHEEKDVVRSLTEKTISIKKRSRTEEIVLFDVDETSHQKMHRQRSKRIPKRYLYDECEEELVPPKKKRVRRSFKGLEVTKPTSRSINLKEKISDLESLTFSSPLSVSSPSSSITLLNDASNMKIRRTRNAKARSYLSTIIITESWSKHENEDKRVRCHQCNRNDRRIVVPCCKCKQKLYCIQCIKQWYPHVSEEEIAETCPFCRGNCNCNPCLTKRGSLKTTQRDVIKPKKIQHAQYLIHSLLPFLKRIREEQSKEMEIEAGIQGISSCEIHLTEAPFYNDERVYCNNCATSIVDLHRSCPKCSYELCLSCCQEIREGNLLGGADEVVFHYPNRGYDYIHGGDPLPGACDVKRCMDWVKPFINWHAHSNGSVPCPPKEMGGCGYHLLELKRIFPSSWIVDLEIKAEKVTRSHEVEQALANRNSIITSTEMLRKAAYRECSNDNFLYCPSSMDILKEDELVNFQRHWANGEPVIVRNVLEWTSGLSWEPMVMLRALGCNVDMQTGSKLSEVKAIDCLAGCEVQISAHQFFKGYTDGRAYDNSWPEMLKLKDWPPSAKFEDFLPRHADEFISALPFQEYTDPTYGLLNLAVKLPEDCIKPDMGPKTYIAYGIAEELGRGDSVTKLHCDMSDAVNILTHTAEVVLTDEQHSVVQMLKKKHRTQDIREHLMPIPLEEDHLKLPGPLARGPEGVEPFEGSKTELQNQEELDFVTDKTENGEELDRDGKDDAGYVGTTFPGFAGANEESGSALWDIFRRKDVPKLQRYLRKYSKEFRHTYCSPVEMVVHPIHDQTFYLTMEHKRRLKDEFGIEPWTFEQKHGEAVFIPAGCPHQVRNLKSCTKVALDFVSPENIGECFRLTEEFRQLPKNHRVREDKLEIKKITLHAINQAVKDLEDLVASPNE</sequence>
<gene>
    <name evidence="10" type="ORF">BVC80_8627g11</name>
</gene>
<dbReference type="InParanoid" id="A0A200Q6Y2"/>
<keyword evidence="5" id="KW-0804">Transcription</keyword>
<dbReference type="Gene3D" id="2.60.120.650">
    <property type="entry name" value="Cupin"/>
    <property type="match status" value="1"/>
</dbReference>
<dbReference type="InterPro" id="IPR001841">
    <property type="entry name" value="Znf_RING"/>
</dbReference>
<dbReference type="STRING" id="56857.A0A200Q6Y2"/>
<name>A0A200Q6Y2_MACCD</name>
<accession>A0A200Q6Y2</accession>
<keyword evidence="3" id="KW-0479">Metal-binding</keyword>
<dbReference type="SMART" id="SM00558">
    <property type="entry name" value="JmjC"/>
    <property type="match status" value="1"/>
</dbReference>